<reference evidence="3" key="1">
    <citation type="journal article" date="2019" name="Int. J. Syst. Evol. Microbiol.">
        <title>The Global Catalogue of Microorganisms (GCM) 10K type strain sequencing project: providing services to taxonomists for standard genome sequencing and annotation.</title>
        <authorList>
            <consortium name="The Broad Institute Genomics Platform"/>
            <consortium name="The Broad Institute Genome Sequencing Center for Infectious Disease"/>
            <person name="Wu L."/>
            <person name="Ma J."/>
        </authorList>
    </citation>
    <scope>NUCLEOTIDE SEQUENCE [LARGE SCALE GENOMIC DNA]</scope>
    <source>
        <strain evidence="3">CCUG 60214</strain>
    </source>
</reference>
<dbReference type="PANTHER" id="PTHR12993">
    <property type="entry name" value="N-ACETYLGLUCOSAMINYL-PHOSPHATIDYLINOSITOL DE-N-ACETYLASE-RELATED"/>
    <property type="match status" value="1"/>
</dbReference>
<gene>
    <name evidence="2" type="ORF">ACFQ3T_17915</name>
</gene>
<protein>
    <submittedName>
        <fullName evidence="2">PIG-L deacetylase family protein</fullName>
        <ecNumber evidence="2">3.5.1.-</ecNumber>
    </submittedName>
</protein>
<accession>A0ABW3QWT0</accession>
<dbReference type="EC" id="3.5.1.-" evidence="2"/>
<dbReference type="Pfam" id="PF02585">
    <property type="entry name" value="PIG-L"/>
    <property type="match status" value="1"/>
</dbReference>
<evidence type="ECO:0000313" key="3">
    <source>
        <dbReference type="Proteomes" id="UP001597168"/>
    </source>
</evidence>
<dbReference type="Proteomes" id="UP001597168">
    <property type="component" value="Unassembled WGS sequence"/>
</dbReference>
<organism evidence="2 3">
    <name type="scientific">Saccharothrix hoggarensis</name>
    <dbReference type="NCBI Taxonomy" id="913853"/>
    <lineage>
        <taxon>Bacteria</taxon>
        <taxon>Bacillati</taxon>
        <taxon>Actinomycetota</taxon>
        <taxon>Actinomycetes</taxon>
        <taxon>Pseudonocardiales</taxon>
        <taxon>Pseudonocardiaceae</taxon>
        <taxon>Saccharothrix</taxon>
    </lineage>
</organism>
<dbReference type="SUPFAM" id="SSF102588">
    <property type="entry name" value="LmbE-like"/>
    <property type="match status" value="1"/>
</dbReference>
<proteinExistence type="predicted"/>
<dbReference type="RefSeq" id="WP_380724426.1">
    <property type="nucleotide sequence ID" value="NZ_JBHTLK010000087.1"/>
</dbReference>
<dbReference type="PANTHER" id="PTHR12993:SF30">
    <property type="entry name" value="N-ACETYL-ALPHA-D-GLUCOSAMINYL L-MALATE DEACETYLASE 1"/>
    <property type="match status" value="1"/>
</dbReference>
<comment type="caution">
    <text evidence="2">The sequence shown here is derived from an EMBL/GenBank/DDBJ whole genome shotgun (WGS) entry which is preliminary data.</text>
</comment>
<sequence>MNEQHPFRSLDVVAVSPHPDDAEYGAGSLLAAYAACGHRVTIALMTGGDETRLTEAKSAAAVLGAELVADPTGRDGGLAVTRARVRWLEEHVAAADIVFAPHPDDTHQDHRATAAIVGAALRRSAVGLSWYRTPSSGHTFTPTAFYPVTEHSASVRQRAIEMHRTQSDRAYLRPEHLALKDAWFGWLSGHPAAEPFQVVRHQFAALPVPEDDHRALGARTSAAALGNT</sequence>
<dbReference type="GO" id="GO:0016787">
    <property type="term" value="F:hydrolase activity"/>
    <property type="evidence" value="ECO:0007669"/>
    <property type="project" value="UniProtKB-KW"/>
</dbReference>
<dbReference type="InterPro" id="IPR024078">
    <property type="entry name" value="LmbE-like_dom_sf"/>
</dbReference>
<keyword evidence="2" id="KW-0378">Hydrolase</keyword>
<dbReference type="Gene3D" id="3.40.50.10320">
    <property type="entry name" value="LmbE-like"/>
    <property type="match status" value="1"/>
</dbReference>
<name>A0ABW3QWT0_9PSEU</name>
<dbReference type="InterPro" id="IPR003737">
    <property type="entry name" value="GlcNAc_PI_deacetylase-related"/>
</dbReference>
<keyword evidence="1" id="KW-0862">Zinc</keyword>
<evidence type="ECO:0000256" key="1">
    <source>
        <dbReference type="ARBA" id="ARBA00022833"/>
    </source>
</evidence>
<dbReference type="EMBL" id="JBHTLK010000087">
    <property type="protein sequence ID" value="MFD1149010.1"/>
    <property type="molecule type" value="Genomic_DNA"/>
</dbReference>
<evidence type="ECO:0000313" key="2">
    <source>
        <dbReference type="EMBL" id="MFD1149010.1"/>
    </source>
</evidence>
<keyword evidence="3" id="KW-1185">Reference proteome</keyword>